<organism evidence="5 6">
    <name type="scientific">Gallintestinimicrobium propionicum</name>
    <dbReference type="NCBI Taxonomy" id="2981770"/>
    <lineage>
        <taxon>Bacteria</taxon>
        <taxon>Bacillati</taxon>
        <taxon>Bacillota</taxon>
        <taxon>Clostridia</taxon>
        <taxon>Lachnospirales</taxon>
        <taxon>Lachnospiraceae</taxon>
        <taxon>Gallintestinimicrobium</taxon>
    </lineage>
</organism>
<protein>
    <submittedName>
        <fullName evidence="5">Alpha amylase</fullName>
    </submittedName>
</protein>
<feature type="chain" id="PRO_5042024431" evidence="3">
    <location>
        <begin position="25"/>
        <end position="529"/>
    </location>
</feature>
<gene>
    <name evidence="5" type="ORF">LKD45_07045</name>
</gene>
<dbReference type="InterPro" id="IPR045857">
    <property type="entry name" value="O16G_dom_2"/>
</dbReference>
<dbReference type="PANTHER" id="PTHR10357:SF179">
    <property type="entry name" value="NEUTRAL AND BASIC AMINO ACID TRANSPORT PROTEIN RBAT"/>
    <property type="match status" value="1"/>
</dbReference>
<dbReference type="GO" id="GO:0009313">
    <property type="term" value="P:oligosaccharide catabolic process"/>
    <property type="evidence" value="ECO:0007669"/>
    <property type="project" value="TreeGrafter"/>
</dbReference>
<evidence type="ECO:0000256" key="3">
    <source>
        <dbReference type="SAM" id="SignalP"/>
    </source>
</evidence>
<feature type="domain" description="Glycosyl hydrolase family 13 catalytic" evidence="4">
    <location>
        <begin position="40"/>
        <end position="434"/>
    </location>
</feature>
<feature type="signal peptide" evidence="3">
    <location>
        <begin position="1"/>
        <end position="24"/>
    </location>
</feature>
<evidence type="ECO:0000259" key="4">
    <source>
        <dbReference type="SMART" id="SM00642"/>
    </source>
</evidence>
<dbReference type="SMART" id="SM00642">
    <property type="entry name" value="Aamy"/>
    <property type="match status" value="1"/>
</dbReference>
<dbReference type="EMBL" id="JAJEQF010000014">
    <property type="protein sequence ID" value="MCC2167454.1"/>
    <property type="molecule type" value="Genomic_DNA"/>
</dbReference>
<dbReference type="AlphaFoldDB" id="A0AAE3AX12"/>
<dbReference type="InterPro" id="IPR006047">
    <property type="entry name" value="GH13_cat_dom"/>
</dbReference>
<comment type="caution">
    <text evidence="5">The sequence shown here is derived from an EMBL/GenBank/DDBJ whole genome shotgun (WGS) entry which is preliminary data.</text>
</comment>
<dbReference type="GO" id="GO:0004556">
    <property type="term" value="F:alpha-amylase activity"/>
    <property type="evidence" value="ECO:0007669"/>
    <property type="project" value="TreeGrafter"/>
</dbReference>
<dbReference type="Gene3D" id="3.20.20.80">
    <property type="entry name" value="Glycosidases"/>
    <property type="match status" value="1"/>
</dbReference>
<keyword evidence="3" id="KW-0732">Signal</keyword>
<feature type="region of interest" description="Disordered" evidence="2">
    <location>
        <begin position="393"/>
        <end position="418"/>
    </location>
</feature>
<dbReference type="PANTHER" id="PTHR10357">
    <property type="entry name" value="ALPHA-AMYLASE FAMILY MEMBER"/>
    <property type="match status" value="1"/>
</dbReference>
<evidence type="ECO:0000256" key="2">
    <source>
        <dbReference type="SAM" id="MobiDB-lite"/>
    </source>
</evidence>
<reference evidence="5 6" key="1">
    <citation type="submission" date="2021-10" db="EMBL/GenBank/DDBJ databases">
        <title>Anaerobic single-cell dispensing facilitates the cultivation of human gut bacteria.</title>
        <authorList>
            <person name="Afrizal A."/>
        </authorList>
    </citation>
    <scope>NUCLEOTIDE SEQUENCE [LARGE SCALE GENOMIC DNA]</scope>
    <source>
        <strain evidence="5 6">CLA-AA-H244</strain>
    </source>
</reference>
<evidence type="ECO:0000256" key="1">
    <source>
        <dbReference type="ARBA" id="ARBA00008061"/>
    </source>
</evidence>
<dbReference type="InterPro" id="IPR017853">
    <property type="entry name" value="GH"/>
</dbReference>
<evidence type="ECO:0000313" key="5">
    <source>
        <dbReference type="EMBL" id="MCC2167454.1"/>
    </source>
</evidence>
<evidence type="ECO:0000313" key="6">
    <source>
        <dbReference type="Proteomes" id="UP001199355"/>
    </source>
</evidence>
<dbReference type="Gene3D" id="3.90.400.10">
    <property type="entry name" value="Oligo-1,6-glucosidase, Domain 2"/>
    <property type="match status" value="1"/>
</dbReference>
<dbReference type="CDD" id="cd11316">
    <property type="entry name" value="AmyAc_bac2_AmyA"/>
    <property type="match status" value="1"/>
</dbReference>
<dbReference type="PROSITE" id="PS51257">
    <property type="entry name" value="PROKAR_LIPOPROTEIN"/>
    <property type="match status" value="1"/>
</dbReference>
<keyword evidence="6" id="KW-1185">Reference proteome</keyword>
<dbReference type="Proteomes" id="UP001199355">
    <property type="component" value="Unassembled WGS sequence"/>
</dbReference>
<comment type="similarity">
    <text evidence="1">Belongs to the glycosyl hydrolase 13 family.</text>
</comment>
<dbReference type="Pfam" id="PF00128">
    <property type="entry name" value="Alpha-amylase"/>
    <property type="match status" value="1"/>
</dbReference>
<proteinExistence type="inferred from homology"/>
<dbReference type="SUPFAM" id="SSF51445">
    <property type="entry name" value="(Trans)glycosidases"/>
    <property type="match status" value="1"/>
</dbReference>
<name>A0AAE3AX12_9FIRM</name>
<accession>A0AAE3AX12</accession>
<sequence length="529" mass="60080">MKKRLSLILCVVLLCQLLSGCGKTTETVREPDDAYRCYYEIFVGSFCDSDGDKCGDLSGITEKLDYIEDMGFTGIWLTPIMPSPTYHKYDATDYYGIDPSFGTMEDFETLLKECHKRNIRLIMDLVFNHTSSSHPWFLEACDYLEQLGEKEPDENECKYVNYYNFAKDQAQTPNWYQIGSSDWYYEGVFWDGMPDLNLNSEAVREELEQVASFWLEKGADGFRLDAAKEYFTGYAEKNIEVLNWFETYVKSVKPEAYLVAEVWEGQGVLQEYYKSGIDSLFNFPASQQDGAIIKTAKARVTPQQFFSWMVKQQTADRLANPDYIDAPFISNHDTTRISAQCVNNEEQMKFAAGLMMMMPGSPFVYYGEELGMKSSGTKDENKRLPMYWSAQDLSKTPDAPQTADAVEQKFPSAEEQEKDSGSILQYYKNAIELRRSNPEIARGSISVPDGELPEDIGVLLTEWEGKVSVILCNNATESVEIDLQQALPEGYNYTLKGSLNVGDQQEKLENNKLELPAYGIVILKQSGVD</sequence>
<dbReference type="RefSeq" id="WP_262585644.1">
    <property type="nucleotide sequence ID" value="NZ_JAJEQF010000014.1"/>
</dbReference>